<dbReference type="SUPFAM" id="SSF55298">
    <property type="entry name" value="YjgF-like"/>
    <property type="match status" value="1"/>
</dbReference>
<dbReference type="STRING" id="33881.NS184_14480"/>
<evidence type="ECO:0000313" key="2">
    <source>
        <dbReference type="Proteomes" id="UP000078252"/>
    </source>
</evidence>
<dbReference type="InterPro" id="IPR006175">
    <property type="entry name" value="YjgF/YER057c/UK114"/>
</dbReference>
<dbReference type="PANTHER" id="PTHR43857:SF1">
    <property type="entry name" value="YJGH FAMILY PROTEIN"/>
    <property type="match status" value="1"/>
</dbReference>
<protein>
    <submittedName>
        <fullName evidence="1">Endoribonuclease L-PSP</fullName>
    </submittedName>
</protein>
<dbReference type="OrthoDB" id="9803101at2"/>
<dbReference type="PANTHER" id="PTHR43857">
    <property type="entry name" value="BLR7761 PROTEIN"/>
    <property type="match status" value="1"/>
</dbReference>
<comment type="caution">
    <text evidence="1">The sequence shown here is derived from an EMBL/GenBank/DDBJ whole genome shotgun (WGS) entry which is preliminary data.</text>
</comment>
<dbReference type="Pfam" id="PF01042">
    <property type="entry name" value="Ribonuc_L-PSP"/>
    <property type="match status" value="1"/>
</dbReference>
<dbReference type="Gene3D" id="3.30.1330.40">
    <property type="entry name" value="RutC-like"/>
    <property type="match status" value="1"/>
</dbReference>
<dbReference type="CDD" id="cd00448">
    <property type="entry name" value="YjgF_YER057c_UK114_family"/>
    <property type="match status" value="1"/>
</dbReference>
<dbReference type="PATRIC" id="fig|33881.3.peg.3430"/>
<accession>A0A175RID8</accession>
<proteinExistence type="predicted"/>
<dbReference type="RefSeq" id="WP_058726801.1">
    <property type="nucleotide sequence ID" value="NZ_LDQC01000091.1"/>
</dbReference>
<organism evidence="1 2">
    <name type="scientific">Curtobacterium luteum</name>
    <dbReference type="NCBI Taxonomy" id="33881"/>
    <lineage>
        <taxon>Bacteria</taxon>
        <taxon>Bacillati</taxon>
        <taxon>Actinomycetota</taxon>
        <taxon>Actinomycetes</taxon>
        <taxon>Micrococcales</taxon>
        <taxon>Microbacteriaceae</taxon>
        <taxon>Curtobacterium</taxon>
    </lineage>
</organism>
<dbReference type="Proteomes" id="UP000078252">
    <property type="component" value="Unassembled WGS sequence"/>
</dbReference>
<dbReference type="AlphaFoldDB" id="A0A175RID8"/>
<name>A0A175RID8_9MICO</name>
<reference evidence="1 2" key="1">
    <citation type="journal article" date="2016" name="Front. Microbiol.">
        <title>Genomic Resource of Rice Seed Associated Bacteria.</title>
        <authorList>
            <person name="Midha S."/>
            <person name="Bansal K."/>
            <person name="Sharma S."/>
            <person name="Kumar N."/>
            <person name="Patil P.P."/>
            <person name="Chaudhry V."/>
            <person name="Patil P.B."/>
        </authorList>
    </citation>
    <scope>NUCLEOTIDE SEQUENCE [LARGE SCALE GENOMIC DNA]</scope>
    <source>
        <strain evidence="1 2">NS184</strain>
    </source>
</reference>
<gene>
    <name evidence="1" type="ORF">NS184_14480</name>
</gene>
<evidence type="ECO:0000313" key="1">
    <source>
        <dbReference type="EMBL" id="KTR03073.1"/>
    </source>
</evidence>
<dbReference type="InterPro" id="IPR035959">
    <property type="entry name" value="RutC-like_sf"/>
</dbReference>
<sequence length="135" mass="13833">MPSAVQLIRSAALSDVAEYAYAATAPAGARLVFLAGACPLDEDGRTVAVGDHAGQAAQCVANLETALAAAGATLDDLISTRVLVASSRQEDLVSAWEVVRRAMGVHDVPSTLLGVTVLGYDDQLVEIEAVAAVID</sequence>
<dbReference type="EMBL" id="LDQC01000091">
    <property type="protein sequence ID" value="KTR03073.1"/>
    <property type="molecule type" value="Genomic_DNA"/>
</dbReference>